<organism evidence="2 3">
    <name type="scientific">Arachis hypogaea</name>
    <name type="common">Peanut</name>
    <dbReference type="NCBI Taxonomy" id="3818"/>
    <lineage>
        <taxon>Eukaryota</taxon>
        <taxon>Viridiplantae</taxon>
        <taxon>Streptophyta</taxon>
        <taxon>Embryophyta</taxon>
        <taxon>Tracheophyta</taxon>
        <taxon>Spermatophyta</taxon>
        <taxon>Magnoliopsida</taxon>
        <taxon>eudicotyledons</taxon>
        <taxon>Gunneridae</taxon>
        <taxon>Pentapetalae</taxon>
        <taxon>rosids</taxon>
        <taxon>fabids</taxon>
        <taxon>Fabales</taxon>
        <taxon>Fabaceae</taxon>
        <taxon>Papilionoideae</taxon>
        <taxon>50 kb inversion clade</taxon>
        <taxon>dalbergioids sensu lato</taxon>
        <taxon>Dalbergieae</taxon>
        <taxon>Pterocarpus clade</taxon>
        <taxon>Arachis</taxon>
    </lineage>
</organism>
<dbReference type="PANTHER" id="PTHR36022:SF1">
    <property type="entry name" value="GPI-ANCHORED ADHESIN-LIKE PROTEIN"/>
    <property type="match status" value="1"/>
</dbReference>
<proteinExistence type="predicted"/>
<dbReference type="PANTHER" id="PTHR36022">
    <property type="entry name" value="GPI-ANCHORED ADHESIN-LIKE PROTEIN"/>
    <property type="match status" value="1"/>
</dbReference>
<feature type="compositionally biased region" description="Polar residues" evidence="1">
    <location>
        <begin position="106"/>
        <end position="122"/>
    </location>
</feature>
<feature type="compositionally biased region" description="Low complexity" evidence="1">
    <location>
        <begin position="344"/>
        <end position="356"/>
    </location>
</feature>
<sequence>MSKAFSSRKPSSLPPPKATANSAKNRLSPRSPLQDLNRISNSSNSSYASSNLSTEPPSGCLRFLSSSSFKTPASHKPKSLSKTPNSVPDGICSKQPKPKSSKENLSRGSNAEPQAKRISSNKARPCRKNPPCRTGQKSKPCSVLSEHGKLLPGLAPGSEELKGKKDSLRGIIDNGNEDSRLKTSHGTPSLTPLSRKVAELDLDCMIHEDVNENSNRSASRTPPINNSVSPEIQCGSSLVSTTTPACYGAGYLVSGVTDKRKCRPRGILTVEENYSGFDKTAADSFDDGGEKKVTDVSDDVSPSLLPLPVEALVHWLSSPRNKGKKVLSPNAHSEAKQSEGLAESTTFDSSTSPSCSSKSFWNITDGSDLSGTSYHIRRKMSSSISPSGISEFQVCFDSMLSPSYPSILFSTNSMLSCSSSGKGKKDQYNPIDENSPLSLNSIGSGNVMQTPESDYGSDLHIALSFVHTDNRKQGSPNPVLNSINDVFTSESLHLNSSVPPEDSVNSSFQFDCLAVPCESIDFSKLPRFSDDQDPWLSSCTLGNASESQSQMSQPYDPDEFDCCRCLSDEEDLANHHDSNRLSAPRIDEDDGCEISKDVNITHKEDNELEIDGSGKVFPALTSYSGAESISTDGGGLVASKDGSDWCSCYKNNSI</sequence>
<dbReference type="EMBL" id="SDMP01000009">
    <property type="protein sequence ID" value="RYR38184.1"/>
    <property type="molecule type" value="Genomic_DNA"/>
</dbReference>
<dbReference type="Gramene" id="arahy.Tifrunner.gnm2.ann2.Ah09g296100.1">
    <property type="protein sequence ID" value="arahy.Tifrunner.gnm2.ann2.Ah09g296100.1-CDS-1"/>
    <property type="gene ID" value="arahy.Tifrunner.gnm2.ann2.Ah09g296100"/>
</dbReference>
<feature type="compositionally biased region" description="Low complexity" evidence="1">
    <location>
        <begin position="40"/>
        <end position="53"/>
    </location>
</feature>
<dbReference type="OrthoDB" id="1921902at2759"/>
<reference evidence="2 3" key="1">
    <citation type="submission" date="2019-01" db="EMBL/GenBank/DDBJ databases">
        <title>Sequencing of cultivated peanut Arachis hypogaea provides insights into genome evolution and oil improvement.</title>
        <authorList>
            <person name="Chen X."/>
        </authorList>
    </citation>
    <scope>NUCLEOTIDE SEQUENCE [LARGE SCALE GENOMIC DNA]</scope>
    <source>
        <strain evidence="3">cv. Fuhuasheng</strain>
        <tissue evidence="2">Leaves</tissue>
    </source>
</reference>
<gene>
    <name evidence="2" type="ORF">Ahy_A09g043158</name>
</gene>
<comment type="caution">
    <text evidence="2">The sequence shown here is derived from an EMBL/GenBank/DDBJ whole genome shotgun (WGS) entry which is preliminary data.</text>
</comment>
<feature type="region of interest" description="Disordered" evidence="1">
    <location>
        <begin position="320"/>
        <end position="356"/>
    </location>
</feature>
<accession>A0A445BHP6</accession>
<feature type="compositionally biased region" description="Basic and acidic residues" evidence="1">
    <location>
        <begin position="159"/>
        <end position="168"/>
    </location>
</feature>
<feature type="region of interest" description="Disordered" evidence="1">
    <location>
        <begin position="1"/>
        <end position="191"/>
    </location>
</feature>
<dbReference type="Proteomes" id="UP000289738">
    <property type="component" value="Chromosome A09"/>
</dbReference>
<keyword evidence="3" id="KW-1185">Reference proteome</keyword>
<dbReference type="STRING" id="3818.A0A445BHP6"/>
<protein>
    <submittedName>
        <fullName evidence="2">Uncharacterized protein</fullName>
    </submittedName>
</protein>
<name>A0A445BHP6_ARAHY</name>
<dbReference type="AlphaFoldDB" id="A0A445BHP6"/>
<evidence type="ECO:0000313" key="3">
    <source>
        <dbReference type="Proteomes" id="UP000289738"/>
    </source>
</evidence>
<evidence type="ECO:0000313" key="2">
    <source>
        <dbReference type="EMBL" id="RYR38184.1"/>
    </source>
</evidence>
<evidence type="ECO:0000256" key="1">
    <source>
        <dbReference type="SAM" id="MobiDB-lite"/>
    </source>
</evidence>